<dbReference type="AlphaFoldDB" id="A0A1Z5JSG9"/>
<evidence type="ECO:0000256" key="1">
    <source>
        <dbReference type="ARBA" id="ARBA00000971"/>
    </source>
</evidence>
<dbReference type="GO" id="GO:0016018">
    <property type="term" value="F:cyclosporin A binding"/>
    <property type="evidence" value="ECO:0007669"/>
    <property type="project" value="TreeGrafter"/>
</dbReference>
<dbReference type="PROSITE" id="PS50072">
    <property type="entry name" value="CSA_PPIASE_2"/>
    <property type="match status" value="1"/>
</dbReference>
<comment type="catalytic activity">
    <reaction evidence="1">
        <text>[protein]-peptidylproline (omega=180) = [protein]-peptidylproline (omega=0)</text>
        <dbReference type="Rhea" id="RHEA:16237"/>
        <dbReference type="Rhea" id="RHEA-COMP:10747"/>
        <dbReference type="Rhea" id="RHEA-COMP:10748"/>
        <dbReference type="ChEBI" id="CHEBI:83833"/>
        <dbReference type="ChEBI" id="CHEBI:83834"/>
        <dbReference type="EC" id="5.2.1.8"/>
    </reaction>
</comment>
<reference evidence="7 8" key="1">
    <citation type="journal article" date="2015" name="Plant Cell">
        <title>Oil accumulation by the oleaginous diatom Fistulifera solaris as revealed by the genome and transcriptome.</title>
        <authorList>
            <person name="Tanaka T."/>
            <person name="Maeda Y."/>
            <person name="Veluchamy A."/>
            <person name="Tanaka M."/>
            <person name="Abida H."/>
            <person name="Marechal E."/>
            <person name="Bowler C."/>
            <person name="Muto M."/>
            <person name="Sunaga Y."/>
            <person name="Tanaka M."/>
            <person name="Yoshino T."/>
            <person name="Taniguchi T."/>
            <person name="Fukuda Y."/>
            <person name="Nemoto M."/>
            <person name="Matsumoto M."/>
            <person name="Wong P.S."/>
            <person name="Aburatani S."/>
            <person name="Fujibuchi W."/>
        </authorList>
    </citation>
    <scope>NUCLEOTIDE SEQUENCE [LARGE SCALE GENOMIC DNA]</scope>
    <source>
        <strain evidence="7 8">JPCC DA0580</strain>
    </source>
</reference>
<keyword evidence="3" id="KW-0697">Rotamase</keyword>
<protein>
    <recommendedName>
        <fullName evidence="2">peptidylprolyl isomerase</fullName>
        <ecNumber evidence="2">5.2.1.8</ecNumber>
    </recommendedName>
</protein>
<evidence type="ECO:0000256" key="3">
    <source>
        <dbReference type="ARBA" id="ARBA00023110"/>
    </source>
</evidence>
<dbReference type="Proteomes" id="UP000198406">
    <property type="component" value="Unassembled WGS sequence"/>
</dbReference>
<evidence type="ECO:0000313" key="7">
    <source>
        <dbReference type="EMBL" id="GAX16967.1"/>
    </source>
</evidence>
<dbReference type="EC" id="5.2.1.8" evidence="2"/>
<dbReference type="Gene3D" id="2.40.100.10">
    <property type="entry name" value="Cyclophilin-like"/>
    <property type="match status" value="1"/>
</dbReference>
<evidence type="ECO:0000256" key="4">
    <source>
        <dbReference type="ARBA" id="ARBA00023235"/>
    </source>
</evidence>
<dbReference type="InterPro" id="IPR002130">
    <property type="entry name" value="Cyclophilin-type_PPIase_dom"/>
</dbReference>
<feature type="compositionally biased region" description="Polar residues" evidence="5">
    <location>
        <begin position="43"/>
        <end position="53"/>
    </location>
</feature>
<dbReference type="InterPro" id="IPR029000">
    <property type="entry name" value="Cyclophilin-like_dom_sf"/>
</dbReference>
<dbReference type="EMBL" id="BDSP01000111">
    <property type="protein sequence ID" value="GAX16967.1"/>
    <property type="molecule type" value="Genomic_DNA"/>
</dbReference>
<dbReference type="InParanoid" id="A0A1Z5JSG9"/>
<dbReference type="GO" id="GO:0003755">
    <property type="term" value="F:peptidyl-prolyl cis-trans isomerase activity"/>
    <property type="evidence" value="ECO:0007669"/>
    <property type="project" value="UniProtKB-KW"/>
</dbReference>
<feature type="region of interest" description="Disordered" evidence="5">
    <location>
        <begin position="112"/>
        <end position="132"/>
    </location>
</feature>
<feature type="region of interest" description="Disordered" evidence="5">
    <location>
        <begin position="1"/>
        <end position="55"/>
    </location>
</feature>
<accession>A0A1Z5JSG9</accession>
<comment type="caution">
    <text evidence="7">The sequence shown here is derived from an EMBL/GenBank/DDBJ whole genome shotgun (WGS) entry which is preliminary data.</text>
</comment>
<sequence length="612" mass="67485">MMNNNSNGTHDSDASLQSNTEVRTPSVTSSRKSPMSKDDAETTPRSAESSPTKGSLEWLKVKRGLWKESQQSKLVEYPASEGNEILKAQQALDLLCAIQEGKADALAITSAMNSSDEDQGNKADSSSATSTRDNQFRDRLVAFYEKYNPSKLSTVDETLQKYRGKEDEMFMKLEAKYAKDPYLPAAGTGPQCFMEFSTGGRVTFELFQDKVPFAAENFRSLCTGETGASYRNCVVHRIVLNFCIQAGDYTKGDGTGGRSIYPKVSPAHPKTDMWGNFEDETPFLRHDAPGLLSMANNGPNRNSSQFFITLRPLPHLNGKHVVFGRVTKGMDVVEALSRLETDSKTQRPIEVLRIIDCGEVEAEAIVSSKQGKPISDSVPMSLSTACEISAPSFSLSMPSSNESFVKSVLPIDSVTGLTSSREDMSLIESTASIELEQRPKDNLVSSDSDRKLCMHIKSCLHHLDHTGNSGNFVATQDILREIDENCLQSSVDPPRKDHTGKIIQELTVNPFMDDLMRKHRARRTIATLLLDDPLSLSLMENAKGKEKALLQTIPQLHCGAITLRSVLSVRRRSTKAGKPTTAGVLDCSHSKNTYRLKYDPLFVALSIQTLHN</sequence>
<dbReference type="PRINTS" id="PR00153">
    <property type="entry name" value="CSAPPISMRASE"/>
</dbReference>
<gene>
    <name evidence="7" type="ORF">FisN_5Hh345</name>
</gene>
<feature type="domain" description="PPIase cyclophilin-type" evidence="6">
    <location>
        <begin position="200"/>
        <end position="359"/>
    </location>
</feature>
<name>A0A1Z5JSG9_FISSO</name>
<dbReference type="GO" id="GO:0005737">
    <property type="term" value="C:cytoplasm"/>
    <property type="evidence" value="ECO:0007669"/>
    <property type="project" value="TreeGrafter"/>
</dbReference>
<evidence type="ECO:0000256" key="2">
    <source>
        <dbReference type="ARBA" id="ARBA00013194"/>
    </source>
</evidence>
<feature type="compositionally biased region" description="Polar residues" evidence="5">
    <location>
        <begin position="122"/>
        <end position="132"/>
    </location>
</feature>
<dbReference type="Pfam" id="PF00160">
    <property type="entry name" value="Pro_isomerase"/>
    <property type="match status" value="1"/>
</dbReference>
<dbReference type="FunFam" id="2.40.100.10:FF:000025">
    <property type="entry name" value="Peptidyl-prolyl cis-trans isomerase CYP19-2"/>
    <property type="match status" value="1"/>
</dbReference>
<evidence type="ECO:0000313" key="8">
    <source>
        <dbReference type="Proteomes" id="UP000198406"/>
    </source>
</evidence>
<keyword evidence="8" id="KW-1185">Reference proteome</keyword>
<feature type="compositionally biased region" description="Polar residues" evidence="5">
    <location>
        <begin position="1"/>
        <end position="33"/>
    </location>
</feature>
<dbReference type="OrthoDB" id="72180at2759"/>
<dbReference type="PANTHER" id="PTHR11071">
    <property type="entry name" value="PEPTIDYL-PROLYL CIS-TRANS ISOMERASE"/>
    <property type="match status" value="1"/>
</dbReference>
<organism evidence="7 8">
    <name type="scientific">Fistulifera solaris</name>
    <name type="common">Oleaginous diatom</name>
    <dbReference type="NCBI Taxonomy" id="1519565"/>
    <lineage>
        <taxon>Eukaryota</taxon>
        <taxon>Sar</taxon>
        <taxon>Stramenopiles</taxon>
        <taxon>Ochrophyta</taxon>
        <taxon>Bacillariophyta</taxon>
        <taxon>Bacillariophyceae</taxon>
        <taxon>Bacillariophycidae</taxon>
        <taxon>Naviculales</taxon>
        <taxon>Naviculaceae</taxon>
        <taxon>Fistulifera</taxon>
    </lineage>
</organism>
<dbReference type="GO" id="GO:0006457">
    <property type="term" value="P:protein folding"/>
    <property type="evidence" value="ECO:0007669"/>
    <property type="project" value="TreeGrafter"/>
</dbReference>
<dbReference type="PANTHER" id="PTHR11071:SF561">
    <property type="entry name" value="PEPTIDYL-PROLYL CIS-TRANS ISOMERASE D-RELATED"/>
    <property type="match status" value="1"/>
</dbReference>
<keyword evidence="4" id="KW-0413">Isomerase</keyword>
<dbReference type="SUPFAM" id="SSF50891">
    <property type="entry name" value="Cyclophilin-like"/>
    <property type="match status" value="1"/>
</dbReference>
<evidence type="ECO:0000259" key="6">
    <source>
        <dbReference type="PROSITE" id="PS50072"/>
    </source>
</evidence>
<proteinExistence type="predicted"/>
<evidence type="ECO:0000256" key="5">
    <source>
        <dbReference type="SAM" id="MobiDB-lite"/>
    </source>
</evidence>